<sequence>MADFAMDYDKLYAMQRGLHALVERADSAGGLGVWEEVGGGTASSNESLFGDYNLSYEFQIFYGLSRTRIDEGKDKLERFGDMFGGVADALLTQDSMIAGNAAVMAGQTIFDRWLAEKEAVEDWERRDEAWNAYLEEIGAADYFAEHPDANIWEVCSATDAPDWCQTWRDDYGEDRPSPPGERPEDPPEHPPSRIRIGDEEGGTVEVELTYDDDHNIVGEKTTVDTGDGKSVTTTVEYEGPPDPSDPDNPDESFDRRDYTITTVNPDGSETVADVVINDDGSGTQTVTTTSTNDDGEEEVEVTEYTRAGPRGDDAEWVEVDGDDD</sequence>
<dbReference type="AlphaFoldDB" id="A0A5N6ANS0"/>
<feature type="compositionally biased region" description="Basic and acidic residues" evidence="1">
    <location>
        <begin position="167"/>
        <end position="198"/>
    </location>
</feature>
<dbReference type="OrthoDB" id="4350368at2"/>
<dbReference type="EMBL" id="VDLY02000002">
    <property type="protein sequence ID" value="KAB8169706.1"/>
    <property type="molecule type" value="Genomic_DNA"/>
</dbReference>
<proteinExistence type="predicted"/>
<protein>
    <submittedName>
        <fullName evidence="2">Serine/arginine repetitive matrix protein 2</fullName>
    </submittedName>
</protein>
<evidence type="ECO:0000313" key="2">
    <source>
        <dbReference type="EMBL" id="KAB8169706.1"/>
    </source>
</evidence>
<organism evidence="2 3">
    <name type="scientific">Streptomyces mimosae</name>
    <dbReference type="NCBI Taxonomy" id="2586635"/>
    <lineage>
        <taxon>Bacteria</taxon>
        <taxon>Bacillati</taxon>
        <taxon>Actinomycetota</taxon>
        <taxon>Actinomycetes</taxon>
        <taxon>Kitasatosporales</taxon>
        <taxon>Streptomycetaceae</taxon>
        <taxon>Streptomyces</taxon>
    </lineage>
</organism>
<gene>
    <name evidence="2" type="ORF">FH607_002935</name>
</gene>
<dbReference type="Proteomes" id="UP000314251">
    <property type="component" value="Unassembled WGS sequence"/>
</dbReference>
<feature type="region of interest" description="Disordered" evidence="1">
    <location>
        <begin position="166"/>
        <end position="256"/>
    </location>
</feature>
<evidence type="ECO:0000313" key="3">
    <source>
        <dbReference type="Proteomes" id="UP000314251"/>
    </source>
</evidence>
<keyword evidence="3" id="KW-1185">Reference proteome</keyword>
<dbReference type="RefSeq" id="WP_139666004.1">
    <property type="nucleotide sequence ID" value="NZ_VDLY02000002.1"/>
</dbReference>
<comment type="caution">
    <text evidence="2">The sequence shown here is derived from an EMBL/GenBank/DDBJ whole genome shotgun (WGS) entry which is preliminary data.</text>
</comment>
<feature type="region of interest" description="Disordered" evidence="1">
    <location>
        <begin position="278"/>
        <end position="324"/>
    </location>
</feature>
<feature type="compositionally biased region" description="Acidic residues" evidence="1">
    <location>
        <begin position="314"/>
        <end position="324"/>
    </location>
</feature>
<accession>A0A5N6ANS0</accession>
<feature type="compositionally biased region" description="Low complexity" evidence="1">
    <location>
        <begin position="278"/>
        <end position="292"/>
    </location>
</feature>
<name>A0A5N6ANS0_9ACTN</name>
<evidence type="ECO:0000256" key="1">
    <source>
        <dbReference type="SAM" id="MobiDB-lite"/>
    </source>
</evidence>
<reference evidence="2" key="1">
    <citation type="submission" date="2019-10" db="EMBL/GenBank/DDBJ databases">
        <title>Nonomuraea sp. nov., isolated from Phyllanthus amarus.</title>
        <authorList>
            <person name="Klykleung N."/>
            <person name="Tanasupawat S."/>
        </authorList>
    </citation>
    <scope>NUCLEOTIDE SEQUENCE [LARGE SCALE GENOMIC DNA]</scope>
    <source>
        <strain evidence="2">3MP-10</strain>
    </source>
</reference>